<feature type="modified residue" description="2,3-didehydroalanine (Ser)" evidence="6">
    <location>
        <position position="146"/>
    </location>
</feature>
<dbReference type="InterPro" id="IPR022313">
    <property type="entry name" value="Phe/His_NH3-lyase_AS"/>
</dbReference>
<dbReference type="Pfam" id="PF00221">
    <property type="entry name" value="Lyase_aromatic"/>
    <property type="match status" value="1"/>
</dbReference>
<evidence type="ECO:0000256" key="3">
    <source>
        <dbReference type="ARBA" id="ARBA00022808"/>
    </source>
</evidence>
<evidence type="ECO:0000256" key="1">
    <source>
        <dbReference type="ARBA" id="ARBA00005113"/>
    </source>
</evidence>
<reference evidence="10 11" key="1">
    <citation type="submission" date="2019-03" db="EMBL/GenBank/DDBJ databases">
        <title>Genome sequence of Sphingomonas sp. 17J27-24.</title>
        <authorList>
            <person name="Kim M."/>
            <person name="Maeng S."/>
            <person name="Sathiyaraj S."/>
        </authorList>
    </citation>
    <scope>NUCLEOTIDE SEQUENCE [LARGE SCALE GENOMIC DNA]</scope>
    <source>
        <strain evidence="10 11">17J27-24</strain>
    </source>
</reference>
<comment type="pathway">
    <text evidence="1 6 8">Amino-acid degradation; L-histidine degradation into L-glutamate; N-formimidoyl-L-glutamate from L-histidine: step 1/3.</text>
</comment>
<dbReference type="InterPro" id="IPR001106">
    <property type="entry name" value="Aromatic_Lyase"/>
</dbReference>
<evidence type="ECO:0000256" key="9">
    <source>
        <dbReference type="RuleBase" id="RU004480"/>
    </source>
</evidence>
<keyword evidence="6" id="KW-0963">Cytoplasm</keyword>
<accession>A0A4Y8ZSB9</accession>
<comment type="similarity">
    <text evidence="6 7">Belongs to the PAL/histidase family.</text>
</comment>
<evidence type="ECO:0000256" key="5">
    <source>
        <dbReference type="ARBA" id="ARBA00049269"/>
    </source>
</evidence>
<dbReference type="GO" id="GO:0019556">
    <property type="term" value="P:L-histidine catabolic process to glutamate and formamide"/>
    <property type="evidence" value="ECO:0007669"/>
    <property type="project" value="UniProtKB-UniPathway"/>
</dbReference>
<dbReference type="EMBL" id="SPDV01000011">
    <property type="protein sequence ID" value="TFI58938.1"/>
    <property type="molecule type" value="Genomic_DNA"/>
</dbReference>
<dbReference type="Proteomes" id="UP000298213">
    <property type="component" value="Unassembled WGS sequence"/>
</dbReference>
<protein>
    <recommendedName>
        <fullName evidence="2 6">Histidine ammonia-lyase</fullName>
        <shortName evidence="6">Histidase</shortName>
        <ecNumber evidence="2 6">4.3.1.3</ecNumber>
    </recommendedName>
</protein>
<keyword evidence="4 6" id="KW-0456">Lyase</keyword>
<keyword evidence="11" id="KW-1185">Reference proteome</keyword>
<dbReference type="CDD" id="cd00332">
    <property type="entry name" value="PAL-HAL"/>
    <property type="match status" value="1"/>
</dbReference>
<dbReference type="EC" id="4.3.1.3" evidence="2 6"/>
<dbReference type="GO" id="GO:0005737">
    <property type="term" value="C:cytoplasm"/>
    <property type="evidence" value="ECO:0007669"/>
    <property type="project" value="UniProtKB-SubCell"/>
</dbReference>
<comment type="subcellular location">
    <subcellularLocation>
        <location evidence="6 9">Cytoplasm</location>
    </subcellularLocation>
</comment>
<evidence type="ECO:0000256" key="6">
    <source>
        <dbReference type="HAMAP-Rule" id="MF_00229"/>
    </source>
</evidence>
<dbReference type="InterPro" id="IPR005921">
    <property type="entry name" value="HutH"/>
</dbReference>
<proteinExistence type="inferred from homology"/>
<name>A0A4Y8ZSB9_9SPHN</name>
<evidence type="ECO:0000256" key="4">
    <source>
        <dbReference type="ARBA" id="ARBA00023239"/>
    </source>
</evidence>
<dbReference type="GO" id="GO:0004397">
    <property type="term" value="F:histidine ammonia-lyase activity"/>
    <property type="evidence" value="ECO:0007669"/>
    <property type="project" value="UniProtKB-UniRule"/>
</dbReference>
<sequence>MAPPAAVELVPGEVTLAQLRAIWRGAAVALAPGGWTAIDAAAEAVARIVASGRTVYGVNTGFGLLAQTRIPDDRLAELQRNLLLSHSCGIGAPLAPRIVRLIMALKAIGLGRGRSGVRRKVVEQLLALLEADALPLIPSQGSVGASGDLAPLAHLSAAMIGEGQIVLQGAALPAREALAKLGLEPLVLGPKEGLALINGTQVSTAIALDALFAGERVFASALIAGALSLDALKGTDVAFDPRIHEARGQPGQIAVAAALKRLLEGSAIRHSHEDCPRVQDPYSFRCQPQVMGACLDLIRNAARTLEIEANAVTDNPVVFAEAEEALSGGNFHAEPVAFAADMLTMALCEIGSISERRTAVLVDPKMSGLPPFLVRDSGVNSGFMIAQVSAAALVSENKSLAFPASVDSIPTSANQEDHVSMATHGACKAGRIAANAAGVIGIELLTAAQGVDFHAPLETSPQLETARALIRAHVPHYEADRYFADDLAWAREAVLQGALSDALEGEFF</sequence>
<dbReference type="Gene3D" id="1.10.275.10">
    <property type="entry name" value="Fumarase/aspartase (N-terminal domain)"/>
    <property type="match status" value="1"/>
</dbReference>
<feature type="cross-link" description="5-imidazolinone (Ala-Gly)" evidence="6">
    <location>
        <begin position="145"/>
        <end position="147"/>
    </location>
</feature>
<comment type="catalytic activity">
    <reaction evidence="5 6 8">
        <text>L-histidine = trans-urocanate + NH4(+)</text>
        <dbReference type="Rhea" id="RHEA:21232"/>
        <dbReference type="ChEBI" id="CHEBI:17771"/>
        <dbReference type="ChEBI" id="CHEBI:28938"/>
        <dbReference type="ChEBI" id="CHEBI:57595"/>
        <dbReference type="EC" id="4.3.1.3"/>
    </reaction>
</comment>
<dbReference type="InterPro" id="IPR024083">
    <property type="entry name" value="Fumarase/histidase_N"/>
</dbReference>
<dbReference type="AlphaFoldDB" id="A0A4Y8ZSB9"/>
<dbReference type="HAMAP" id="MF_00229">
    <property type="entry name" value="His_ammonia_lyase"/>
    <property type="match status" value="1"/>
</dbReference>
<dbReference type="NCBIfam" id="TIGR01225">
    <property type="entry name" value="hutH"/>
    <property type="match status" value="1"/>
</dbReference>
<dbReference type="OrthoDB" id="9806955at2"/>
<dbReference type="InterPro" id="IPR008948">
    <property type="entry name" value="L-Aspartase-like"/>
</dbReference>
<evidence type="ECO:0000256" key="8">
    <source>
        <dbReference type="RuleBase" id="RU004479"/>
    </source>
</evidence>
<dbReference type="NCBIfam" id="NF006871">
    <property type="entry name" value="PRK09367.1"/>
    <property type="match status" value="1"/>
</dbReference>
<evidence type="ECO:0000313" key="11">
    <source>
        <dbReference type="Proteomes" id="UP000298213"/>
    </source>
</evidence>
<evidence type="ECO:0000313" key="10">
    <source>
        <dbReference type="EMBL" id="TFI58938.1"/>
    </source>
</evidence>
<keyword evidence="3 6" id="KW-0369">Histidine metabolism</keyword>
<dbReference type="SUPFAM" id="SSF48557">
    <property type="entry name" value="L-aspartase-like"/>
    <property type="match status" value="1"/>
</dbReference>
<gene>
    <name evidence="6 10" type="primary">hutH</name>
    <name evidence="10" type="ORF">E2493_07425</name>
</gene>
<organism evidence="10 11">
    <name type="scientific">Sphingomonas parva</name>
    <dbReference type="NCBI Taxonomy" id="2555898"/>
    <lineage>
        <taxon>Bacteria</taxon>
        <taxon>Pseudomonadati</taxon>
        <taxon>Pseudomonadota</taxon>
        <taxon>Alphaproteobacteria</taxon>
        <taxon>Sphingomonadales</taxon>
        <taxon>Sphingomonadaceae</taxon>
        <taxon>Sphingomonas</taxon>
    </lineage>
</organism>
<dbReference type="UniPathway" id="UPA00379">
    <property type="reaction ID" value="UER00549"/>
</dbReference>
<dbReference type="FunFam" id="1.10.275.10:FF:000005">
    <property type="entry name" value="Histidine ammonia-lyase"/>
    <property type="match status" value="1"/>
</dbReference>
<comment type="PTM">
    <text evidence="6">Contains an active site 4-methylidene-imidazol-5-one (MIO), which is formed autocatalytically by cyclization and dehydration of residues Ala-Ser-Gly.</text>
</comment>
<evidence type="ECO:0000256" key="7">
    <source>
        <dbReference type="RuleBase" id="RU003954"/>
    </source>
</evidence>
<dbReference type="GO" id="GO:0019557">
    <property type="term" value="P:L-histidine catabolic process to glutamate and formate"/>
    <property type="evidence" value="ECO:0007669"/>
    <property type="project" value="UniProtKB-UniPathway"/>
</dbReference>
<dbReference type="FunFam" id="1.20.200.10:FF:000003">
    <property type="entry name" value="Histidine ammonia-lyase"/>
    <property type="match status" value="1"/>
</dbReference>
<comment type="caution">
    <text evidence="10">The sequence shown here is derived from an EMBL/GenBank/DDBJ whole genome shotgun (WGS) entry which is preliminary data.</text>
</comment>
<dbReference type="PROSITE" id="PS00488">
    <property type="entry name" value="PAL_HISTIDASE"/>
    <property type="match status" value="1"/>
</dbReference>
<dbReference type="PANTHER" id="PTHR10362">
    <property type="entry name" value="HISTIDINE AMMONIA-LYASE"/>
    <property type="match status" value="1"/>
</dbReference>
<evidence type="ECO:0000256" key="2">
    <source>
        <dbReference type="ARBA" id="ARBA00012994"/>
    </source>
</evidence>
<dbReference type="Gene3D" id="1.20.200.10">
    <property type="entry name" value="Fumarase/aspartase (Central domain)"/>
    <property type="match status" value="1"/>
</dbReference>